<evidence type="ECO:0008006" key="7">
    <source>
        <dbReference type="Google" id="ProtNLM"/>
    </source>
</evidence>
<dbReference type="SUPFAM" id="SSF51197">
    <property type="entry name" value="Clavaminate synthase-like"/>
    <property type="match status" value="1"/>
</dbReference>
<dbReference type="GeneID" id="90072951"/>
<evidence type="ECO:0000313" key="5">
    <source>
        <dbReference type="EMBL" id="GMM34972.1"/>
    </source>
</evidence>
<reference evidence="5 6" key="1">
    <citation type="journal article" date="2023" name="Elife">
        <title>Identification of key yeast species and microbe-microbe interactions impacting larval growth of Drosophila in the wild.</title>
        <authorList>
            <person name="Mure A."/>
            <person name="Sugiura Y."/>
            <person name="Maeda R."/>
            <person name="Honda K."/>
            <person name="Sakurai N."/>
            <person name="Takahashi Y."/>
            <person name="Watada M."/>
            <person name="Katoh T."/>
            <person name="Gotoh A."/>
            <person name="Gotoh Y."/>
            <person name="Taniguchi I."/>
            <person name="Nakamura K."/>
            <person name="Hayashi T."/>
            <person name="Katayama T."/>
            <person name="Uemura T."/>
            <person name="Hattori Y."/>
        </authorList>
    </citation>
    <scope>NUCLEOTIDE SEQUENCE [LARGE SCALE GENOMIC DNA]</scope>
    <source>
        <strain evidence="5 6">SC-9</strain>
    </source>
</reference>
<dbReference type="Pfam" id="PF05721">
    <property type="entry name" value="PhyH"/>
    <property type="match status" value="1"/>
</dbReference>
<dbReference type="AlphaFoldDB" id="A0AAV5QK82"/>
<dbReference type="Proteomes" id="UP001360560">
    <property type="component" value="Unassembled WGS sequence"/>
</dbReference>
<keyword evidence="3" id="KW-0479">Metal-binding</keyword>
<keyword evidence="4" id="KW-0408">Iron</keyword>
<dbReference type="EMBL" id="BTFZ01000004">
    <property type="protein sequence ID" value="GMM34972.1"/>
    <property type="molecule type" value="Genomic_DNA"/>
</dbReference>
<comment type="similarity">
    <text evidence="2">Belongs to the PhyH family.</text>
</comment>
<evidence type="ECO:0000256" key="3">
    <source>
        <dbReference type="ARBA" id="ARBA00022723"/>
    </source>
</evidence>
<dbReference type="InterPro" id="IPR008775">
    <property type="entry name" value="Phytyl_CoA_dOase-like"/>
</dbReference>
<protein>
    <recommendedName>
        <fullName evidence="7">Phytanoyl-CoA dioxygenase</fullName>
    </recommendedName>
</protein>
<dbReference type="RefSeq" id="XP_064851972.1">
    <property type="nucleotide sequence ID" value="XM_064995900.1"/>
</dbReference>
<organism evidence="5 6">
    <name type="scientific">Saccharomycopsis crataegensis</name>
    <dbReference type="NCBI Taxonomy" id="43959"/>
    <lineage>
        <taxon>Eukaryota</taxon>
        <taxon>Fungi</taxon>
        <taxon>Dikarya</taxon>
        <taxon>Ascomycota</taxon>
        <taxon>Saccharomycotina</taxon>
        <taxon>Saccharomycetes</taxon>
        <taxon>Saccharomycopsidaceae</taxon>
        <taxon>Saccharomycopsis</taxon>
    </lineage>
</organism>
<dbReference type="PANTHER" id="PTHR20883:SF15">
    <property type="entry name" value="PHYTANOYL-COA DIOXYGENASE DOMAIN-CONTAINING PROTEIN 1"/>
    <property type="match status" value="1"/>
</dbReference>
<evidence type="ECO:0000256" key="4">
    <source>
        <dbReference type="ARBA" id="ARBA00023004"/>
    </source>
</evidence>
<gene>
    <name evidence="5" type="ORF">DASC09_022970</name>
</gene>
<comment type="cofactor">
    <cofactor evidence="1">
        <name>Fe cation</name>
        <dbReference type="ChEBI" id="CHEBI:24875"/>
    </cofactor>
</comment>
<dbReference type="GO" id="GO:0046872">
    <property type="term" value="F:metal ion binding"/>
    <property type="evidence" value="ECO:0007669"/>
    <property type="project" value="UniProtKB-KW"/>
</dbReference>
<proteinExistence type="inferred from homology"/>
<accession>A0AAV5QK82</accession>
<evidence type="ECO:0000313" key="6">
    <source>
        <dbReference type="Proteomes" id="UP001360560"/>
    </source>
</evidence>
<dbReference type="Gene3D" id="2.60.120.620">
    <property type="entry name" value="q2cbj1_9rhob like domain"/>
    <property type="match status" value="1"/>
</dbReference>
<keyword evidence="6" id="KW-1185">Reference proteome</keyword>
<dbReference type="PANTHER" id="PTHR20883">
    <property type="entry name" value="PHYTANOYL-COA DIOXYGENASE DOMAIN CONTAINING 1"/>
    <property type="match status" value="1"/>
</dbReference>
<name>A0AAV5QK82_9ASCO</name>
<comment type="caution">
    <text evidence="5">The sequence shown here is derived from an EMBL/GenBank/DDBJ whole genome shotgun (WGS) entry which is preliminary data.</text>
</comment>
<sequence>MVSYANGLTQAQLDQFDQDGCLCLPDFITPEEVKTLLDKSKQLIHEFDMTNHPLTKFSTDTDNHVGNDYFLDSSDKISFFFENDAFEDGKLTKPKEKSINKIGHALHCLDPDFEKVSFSDKVKGVSKSLQFKDPRILQSMVICKLEEIGGEVPSHTDSQFLYTKPLELCGFWFALEDCTIANGCLSYNPGSHKRFPVAKRFVKVDKGKKGCGFIDLVSKEELENVPKDNPDDYKYVECKAGSLVLIHHSVLHKSNPNTSQNSRFAYVFHVIEGEAEYDPLNWLQVPPCEDGATEFSKLY</sequence>
<evidence type="ECO:0000256" key="2">
    <source>
        <dbReference type="ARBA" id="ARBA00005830"/>
    </source>
</evidence>
<evidence type="ECO:0000256" key="1">
    <source>
        <dbReference type="ARBA" id="ARBA00001962"/>
    </source>
</evidence>